<accession>A0A2T8HK64</accession>
<reference evidence="1 2" key="1">
    <citation type="submission" date="2018-04" db="EMBL/GenBank/DDBJ databases">
        <title>Sphingobacterium cortibacter sp. nov.</title>
        <authorList>
            <person name="Li Y."/>
        </authorList>
    </citation>
    <scope>NUCLEOTIDE SEQUENCE [LARGE SCALE GENOMIC DNA]</scope>
    <source>
        <strain evidence="1 2">2c-3</strain>
    </source>
</reference>
<dbReference type="OrthoDB" id="1433373at2"/>
<dbReference type="EMBL" id="QDKG01000002">
    <property type="protein sequence ID" value="PVH25783.1"/>
    <property type="molecule type" value="Genomic_DNA"/>
</dbReference>
<name>A0A2T8HK64_9SPHI</name>
<dbReference type="AlphaFoldDB" id="A0A2T8HK64"/>
<dbReference type="Proteomes" id="UP000245627">
    <property type="component" value="Unassembled WGS sequence"/>
</dbReference>
<evidence type="ECO:0000313" key="2">
    <source>
        <dbReference type="Proteomes" id="UP000245627"/>
    </source>
</evidence>
<gene>
    <name evidence="1" type="ORF">DC487_07570</name>
</gene>
<evidence type="ECO:0000313" key="1">
    <source>
        <dbReference type="EMBL" id="PVH25783.1"/>
    </source>
</evidence>
<protein>
    <submittedName>
        <fullName evidence="1">Uncharacterized protein</fullName>
    </submittedName>
</protein>
<comment type="caution">
    <text evidence="1">The sequence shown here is derived from an EMBL/GenBank/DDBJ whole genome shotgun (WGS) entry which is preliminary data.</text>
</comment>
<proteinExistence type="predicted"/>
<dbReference type="RefSeq" id="WP_116775354.1">
    <property type="nucleotide sequence ID" value="NZ_QDKG01000002.1"/>
</dbReference>
<keyword evidence="2" id="KW-1185">Reference proteome</keyword>
<organism evidence="1 2">
    <name type="scientific">Sphingobacterium corticibacter</name>
    <dbReference type="NCBI Taxonomy" id="2171749"/>
    <lineage>
        <taxon>Bacteria</taxon>
        <taxon>Pseudomonadati</taxon>
        <taxon>Bacteroidota</taxon>
        <taxon>Sphingobacteriia</taxon>
        <taxon>Sphingobacteriales</taxon>
        <taxon>Sphingobacteriaceae</taxon>
        <taxon>Sphingobacterium</taxon>
    </lineage>
</organism>
<sequence length="173" mass="19936">MIEIPEKIDPSEKIVRFLFSKHLKKSKNLDKFRSTLDSGLINSDYVFYDTRGEVSMQRKDYVSDERCLQIGNSIPLELVGYVSFPLDLYDNTIILHKQEPGREEFEATLLWSPLDSENVERLDRPVCSDDAGLPAHCGITYVNPSELINEEPNTAIRMFSRRFFKRCALELVG</sequence>